<protein>
    <recommendedName>
        <fullName evidence="1">6-hydroxymethylpterin diphosphokinase MptE-like domain-containing protein</fullName>
    </recommendedName>
</protein>
<feature type="domain" description="6-hydroxymethylpterin diphosphokinase MptE-like" evidence="1">
    <location>
        <begin position="200"/>
        <end position="377"/>
    </location>
</feature>
<evidence type="ECO:0000259" key="1">
    <source>
        <dbReference type="Pfam" id="PF01973"/>
    </source>
</evidence>
<evidence type="ECO:0000313" key="3">
    <source>
        <dbReference type="Proteomes" id="UP000005876"/>
    </source>
</evidence>
<dbReference type="eggNOG" id="COG2604">
    <property type="taxonomic scope" value="Bacteria"/>
</dbReference>
<dbReference type="OrthoDB" id="5291305at2"/>
<reference key="2">
    <citation type="submission" date="2011-11" db="EMBL/GenBank/DDBJ databases">
        <authorList>
            <person name="Shin S.H."/>
            <person name="Kim S."/>
            <person name="Kim J.Y."/>
        </authorList>
    </citation>
    <scope>NUCLEOTIDE SEQUENCE</scope>
    <source>
        <strain>HPL-003</strain>
    </source>
</reference>
<reference evidence="3" key="1">
    <citation type="submission" date="2011-11" db="EMBL/GenBank/DDBJ databases">
        <title>Complete sequence of Paenibacillus terrae HPL-003.</title>
        <authorList>
            <person name="Shin S.H."/>
            <person name="Kim S."/>
            <person name="Kim J.Y."/>
        </authorList>
    </citation>
    <scope>NUCLEOTIDE SEQUENCE [LARGE SCALE GENOMIC DNA]</scope>
    <source>
        <strain evidence="3">HPL-003</strain>
    </source>
</reference>
<organism evidence="2 3">
    <name type="scientific">Paenibacillus terrae (strain HPL-003)</name>
    <dbReference type="NCBI Taxonomy" id="985665"/>
    <lineage>
        <taxon>Bacteria</taxon>
        <taxon>Bacillati</taxon>
        <taxon>Bacillota</taxon>
        <taxon>Bacilli</taxon>
        <taxon>Bacillales</taxon>
        <taxon>Paenibacillaceae</taxon>
        <taxon>Paenibacillus</taxon>
    </lineage>
</organism>
<dbReference type="AlphaFoldDB" id="G7VWU1"/>
<dbReference type="KEGG" id="pta:HPL003_04965"/>
<dbReference type="PANTHER" id="PTHR41786">
    <property type="entry name" value="MOTILITY ACCESSORY FACTOR MAF"/>
    <property type="match status" value="1"/>
</dbReference>
<dbReference type="EMBL" id="CP003107">
    <property type="protein sequence ID" value="AET57760.1"/>
    <property type="molecule type" value="Genomic_DNA"/>
</dbReference>
<dbReference type="STRING" id="985665.HPL003_04965"/>
<dbReference type="RefSeq" id="WP_014278511.1">
    <property type="nucleotide sequence ID" value="NC_016641.1"/>
</dbReference>
<dbReference type="HOGENOM" id="CLU_026503_0_0_9"/>
<accession>G7VWU1</accession>
<dbReference type="PANTHER" id="PTHR41786:SF1">
    <property type="entry name" value="6-HYDROXYMETHYLPTERIN DIPHOSPHOKINASE MPTE-LIKE DOMAIN-CONTAINING PROTEIN"/>
    <property type="match status" value="1"/>
</dbReference>
<reference evidence="2 3" key="3">
    <citation type="journal article" date="2012" name="J. Bacteriol.">
        <title>Genome Sequence of Paenibacillus terrae HPL-003, a Xylanase-Producing Bacterium Isolated from Soil Found in Forest Residue.</title>
        <authorList>
            <person name="Shin S.H."/>
            <person name="Kim S."/>
            <person name="Kim J.Y."/>
            <person name="Song H.Y."/>
            <person name="Cho S.J."/>
            <person name="Kim D.R."/>
            <person name="Lee K.I."/>
            <person name="Lim H.K."/>
            <person name="Park N.J."/>
            <person name="Hwang I.T."/>
            <person name="Yang K.S."/>
        </authorList>
    </citation>
    <scope>NUCLEOTIDE SEQUENCE [LARGE SCALE GENOMIC DNA]</scope>
    <source>
        <strain evidence="2 3">HPL-003</strain>
    </source>
</reference>
<dbReference type="Pfam" id="PF01973">
    <property type="entry name" value="MptE-like"/>
    <property type="match status" value="1"/>
</dbReference>
<dbReference type="InterPro" id="IPR002826">
    <property type="entry name" value="MptE-like"/>
</dbReference>
<proteinExistence type="predicted"/>
<dbReference type="Proteomes" id="UP000005876">
    <property type="component" value="Chromosome"/>
</dbReference>
<name>G7VWU1_PAETH</name>
<evidence type="ECO:0000313" key="2">
    <source>
        <dbReference type="EMBL" id="AET57760.1"/>
    </source>
</evidence>
<sequence>MASQHHGHNSLYRRFPRLLLLPAGEGGELLTSETNEPNVVLIREGRPYYLHHPEQPGREAELFVAGFKEVVPQAHVIFFGVGLGYHIREFLRRHPNTSFSIIEPDTTVMNIFLQHLNESDWLTDEMVEEVMVGVISGETASIMRRLIDRVSGVLVVPWLPYRSIFAEELKKFNEMLGKMVSHKKNKMAVNHVYEKKWALNSMNNFPFILHSSDFLHTGSDHIAGKPVLIVSAGPSLNDEIEHLRHIRENNLAYLFTVGSAVNTLVEHGIYPHGTFSYDPSDFNVNVIQKVVDKQIDSIPLIFGSTVGKNTLDAYPGRLMHIVISQDELSKHILRTPEGNKPTIINDAPSVAVIALQCLIQMKADPIVFVGQNLAYRSEQYYAEGITHAEGVPASADLPRVQGVHGQQVVTRDSFIKMKTEIEFYISTVKGTEFINTTREGAAIQGTSFQNLEEVIQTRLKGPIDNSWLQTSNSSEYDLLFLKSRIEELKRDEEAFHAIMEQIHHALLDIKHKLGLKQANMLNVSFGQFDDLFTSLLGNCFFKIYVLPRHRMRYEFLYSKMDAIQSSRNPLIRGEQILLYFGDFIWKCQQDYMEIKSEIHEFHCSIHTQIKGACI</sequence>
<gene>
    <name evidence="2" type="ordered locus">HPL003_04965</name>
</gene>